<keyword evidence="2" id="KW-1185">Reference proteome</keyword>
<gene>
    <name evidence="1" type="ORF">C5167_044221</name>
</gene>
<proteinExistence type="predicted"/>
<dbReference type="AlphaFoldDB" id="A0A4Y7LAH2"/>
<dbReference type="Gramene" id="RZC81650">
    <property type="protein sequence ID" value="RZC81650"/>
    <property type="gene ID" value="C5167_044221"/>
</dbReference>
<evidence type="ECO:0000313" key="1">
    <source>
        <dbReference type="EMBL" id="RZC81650.1"/>
    </source>
</evidence>
<dbReference type="EMBL" id="CM010724">
    <property type="protein sequence ID" value="RZC81650.1"/>
    <property type="molecule type" value="Genomic_DNA"/>
</dbReference>
<evidence type="ECO:0000313" key="2">
    <source>
        <dbReference type="Proteomes" id="UP000316621"/>
    </source>
</evidence>
<dbReference type="Proteomes" id="UP000316621">
    <property type="component" value="Chromosome 10"/>
</dbReference>
<organism evidence="1 2">
    <name type="scientific">Papaver somniferum</name>
    <name type="common">Opium poppy</name>
    <dbReference type="NCBI Taxonomy" id="3469"/>
    <lineage>
        <taxon>Eukaryota</taxon>
        <taxon>Viridiplantae</taxon>
        <taxon>Streptophyta</taxon>
        <taxon>Embryophyta</taxon>
        <taxon>Tracheophyta</taxon>
        <taxon>Spermatophyta</taxon>
        <taxon>Magnoliopsida</taxon>
        <taxon>Ranunculales</taxon>
        <taxon>Papaveraceae</taxon>
        <taxon>Papaveroideae</taxon>
        <taxon>Papaver</taxon>
    </lineage>
</organism>
<reference evidence="1 2" key="1">
    <citation type="journal article" date="2018" name="Science">
        <title>The opium poppy genome and morphinan production.</title>
        <authorList>
            <person name="Guo L."/>
            <person name="Winzer T."/>
            <person name="Yang X."/>
            <person name="Li Y."/>
            <person name="Ning Z."/>
            <person name="He Z."/>
            <person name="Teodor R."/>
            <person name="Lu Y."/>
            <person name="Bowser T.A."/>
            <person name="Graham I.A."/>
            <person name="Ye K."/>
        </authorList>
    </citation>
    <scope>NUCLEOTIDE SEQUENCE [LARGE SCALE GENOMIC DNA]</scope>
    <source>
        <strain evidence="2">cv. HN1</strain>
        <tissue evidence="1">Leaves</tissue>
    </source>
</reference>
<name>A0A4Y7LAH2_PAPSO</name>
<sequence length="91" mass="10231">MSCVLLSLNFSHAPSSTETVQVIEMNKWVSIGLEIGSQRSKMVGFIEILGLEMDLSEYVKLLLLMTVKSWEEKMNLVVALIKSNDTIKLDL</sequence>
<protein>
    <submittedName>
        <fullName evidence="1">Uncharacterized protein</fullName>
    </submittedName>
</protein>
<accession>A0A4Y7LAH2</accession>